<dbReference type="InterPro" id="IPR001387">
    <property type="entry name" value="Cro/C1-type_HTH"/>
</dbReference>
<dbReference type="AlphaFoldDB" id="A0A317NEE4"/>
<dbReference type="Gene3D" id="1.10.260.40">
    <property type="entry name" value="lambda repressor-like DNA-binding domains"/>
    <property type="match status" value="1"/>
</dbReference>
<evidence type="ECO:0000259" key="2">
    <source>
        <dbReference type="PROSITE" id="PS50943"/>
    </source>
</evidence>
<evidence type="ECO:0000313" key="4">
    <source>
        <dbReference type="Proteomes" id="UP000246410"/>
    </source>
</evidence>
<feature type="domain" description="HTH cro/C1-type" evidence="2">
    <location>
        <begin position="37"/>
        <end position="92"/>
    </location>
</feature>
<name>A0A317NEE4_9NOCA</name>
<accession>A0A317NEE4</accession>
<dbReference type="PROSITE" id="PS50943">
    <property type="entry name" value="HTH_CROC1"/>
    <property type="match status" value="1"/>
</dbReference>
<keyword evidence="3" id="KW-0238">DNA-binding</keyword>
<proteinExistence type="predicted"/>
<dbReference type="SMART" id="SM00530">
    <property type="entry name" value="HTH_XRE"/>
    <property type="match status" value="1"/>
</dbReference>
<dbReference type="Proteomes" id="UP000246410">
    <property type="component" value="Unassembled WGS sequence"/>
</dbReference>
<evidence type="ECO:0000313" key="3">
    <source>
        <dbReference type="EMBL" id="PWV73390.1"/>
    </source>
</evidence>
<evidence type="ECO:0000256" key="1">
    <source>
        <dbReference type="SAM" id="MobiDB-lite"/>
    </source>
</evidence>
<organism evidence="3 4">
    <name type="scientific">Nocardia neocaledoniensis</name>
    <dbReference type="NCBI Taxonomy" id="236511"/>
    <lineage>
        <taxon>Bacteria</taxon>
        <taxon>Bacillati</taxon>
        <taxon>Actinomycetota</taxon>
        <taxon>Actinomycetes</taxon>
        <taxon>Mycobacteriales</taxon>
        <taxon>Nocardiaceae</taxon>
        <taxon>Nocardia</taxon>
    </lineage>
</organism>
<dbReference type="InterPro" id="IPR010982">
    <property type="entry name" value="Lambda_DNA-bd_dom_sf"/>
</dbReference>
<dbReference type="Pfam" id="PF01381">
    <property type="entry name" value="HTH_3"/>
    <property type="match status" value="1"/>
</dbReference>
<dbReference type="GO" id="GO:0003677">
    <property type="term" value="F:DNA binding"/>
    <property type="evidence" value="ECO:0007669"/>
    <property type="project" value="UniProtKB-KW"/>
</dbReference>
<dbReference type="SUPFAM" id="SSF47413">
    <property type="entry name" value="lambda repressor-like DNA-binding domains"/>
    <property type="match status" value="1"/>
</dbReference>
<gene>
    <name evidence="3" type="ORF">DFR69_10716</name>
</gene>
<dbReference type="CDD" id="cd00093">
    <property type="entry name" value="HTH_XRE"/>
    <property type="match status" value="1"/>
</dbReference>
<dbReference type="EMBL" id="QGTL01000007">
    <property type="protein sequence ID" value="PWV73390.1"/>
    <property type="molecule type" value="Genomic_DNA"/>
</dbReference>
<feature type="region of interest" description="Disordered" evidence="1">
    <location>
        <begin position="1"/>
        <end position="20"/>
    </location>
</feature>
<protein>
    <submittedName>
        <fullName evidence="3">DNA-binding Xre family transcriptional regulator</fullName>
    </submittedName>
</protein>
<comment type="caution">
    <text evidence="3">The sequence shown here is derived from an EMBL/GenBank/DDBJ whole genome shotgun (WGS) entry which is preliminary data.</text>
</comment>
<keyword evidence="4" id="KW-1185">Reference proteome</keyword>
<reference evidence="3 4" key="1">
    <citation type="submission" date="2018-05" db="EMBL/GenBank/DDBJ databases">
        <title>Genomic Encyclopedia of Type Strains, Phase IV (KMG-IV): sequencing the most valuable type-strain genomes for metagenomic binning, comparative biology and taxonomic classification.</title>
        <authorList>
            <person name="Goeker M."/>
        </authorList>
    </citation>
    <scope>NUCLEOTIDE SEQUENCE [LARGE SCALE GENOMIC DNA]</scope>
    <source>
        <strain evidence="3 4">DSM 44717</strain>
    </source>
</reference>
<sequence>MELFESGRSRHPAGGHDPARVAAVRKKMRSVERAYRLAELREAKHLNQTELGNKIGIGQRTVSKIEHGEIERSRLETIRKYVEGLGGEVEVVARFGDEAYTIA</sequence>